<evidence type="ECO:0000313" key="3">
    <source>
        <dbReference type="Proteomes" id="UP001187192"/>
    </source>
</evidence>
<dbReference type="AlphaFoldDB" id="A0AA88DJ01"/>
<feature type="compositionally biased region" description="Polar residues" evidence="1">
    <location>
        <begin position="9"/>
        <end position="18"/>
    </location>
</feature>
<comment type="caution">
    <text evidence="2">The sequence shown here is derived from an EMBL/GenBank/DDBJ whole genome shotgun (WGS) entry which is preliminary data.</text>
</comment>
<keyword evidence="3" id="KW-1185">Reference proteome</keyword>
<organism evidence="2 3">
    <name type="scientific">Ficus carica</name>
    <name type="common">Common fig</name>
    <dbReference type="NCBI Taxonomy" id="3494"/>
    <lineage>
        <taxon>Eukaryota</taxon>
        <taxon>Viridiplantae</taxon>
        <taxon>Streptophyta</taxon>
        <taxon>Embryophyta</taxon>
        <taxon>Tracheophyta</taxon>
        <taxon>Spermatophyta</taxon>
        <taxon>Magnoliopsida</taxon>
        <taxon>eudicotyledons</taxon>
        <taxon>Gunneridae</taxon>
        <taxon>Pentapetalae</taxon>
        <taxon>rosids</taxon>
        <taxon>fabids</taxon>
        <taxon>Rosales</taxon>
        <taxon>Moraceae</taxon>
        <taxon>Ficeae</taxon>
        <taxon>Ficus</taxon>
    </lineage>
</organism>
<dbReference type="Gramene" id="FCD_00011867-RA">
    <property type="protein sequence ID" value="FCD_00011867-RA:cds"/>
    <property type="gene ID" value="FCD_00011867"/>
</dbReference>
<feature type="region of interest" description="Disordered" evidence="1">
    <location>
        <begin position="1"/>
        <end position="22"/>
    </location>
</feature>
<dbReference type="Proteomes" id="UP001187192">
    <property type="component" value="Unassembled WGS sequence"/>
</dbReference>
<sequence length="74" mass="7575">MPAGGHSNGGSRSPNQWRASPLDITKAVEGAALNSAMAEAADLPGSWSHDFSLNWCVAPSNPPLLVGGSQICES</sequence>
<protein>
    <submittedName>
        <fullName evidence="2">Uncharacterized protein</fullName>
    </submittedName>
</protein>
<evidence type="ECO:0000313" key="2">
    <source>
        <dbReference type="EMBL" id="GMN48084.1"/>
    </source>
</evidence>
<evidence type="ECO:0000256" key="1">
    <source>
        <dbReference type="SAM" id="MobiDB-lite"/>
    </source>
</evidence>
<reference evidence="2" key="1">
    <citation type="submission" date="2023-07" db="EMBL/GenBank/DDBJ databases">
        <title>draft genome sequence of fig (Ficus carica).</title>
        <authorList>
            <person name="Takahashi T."/>
            <person name="Nishimura K."/>
        </authorList>
    </citation>
    <scope>NUCLEOTIDE SEQUENCE</scope>
</reference>
<accession>A0AA88DJ01</accession>
<gene>
    <name evidence="2" type="ORF">TIFTF001_017252</name>
</gene>
<proteinExistence type="predicted"/>
<name>A0AA88DJ01_FICCA</name>
<dbReference type="EMBL" id="BTGU01000027">
    <property type="protein sequence ID" value="GMN48084.1"/>
    <property type="molecule type" value="Genomic_DNA"/>
</dbReference>